<organism evidence="2 3">
    <name type="scientific">Trichinella pseudospiralis</name>
    <name type="common">Parasitic roundworm</name>
    <dbReference type="NCBI Taxonomy" id="6337"/>
    <lineage>
        <taxon>Eukaryota</taxon>
        <taxon>Metazoa</taxon>
        <taxon>Ecdysozoa</taxon>
        <taxon>Nematoda</taxon>
        <taxon>Enoplea</taxon>
        <taxon>Dorylaimia</taxon>
        <taxon>Trichinellida</taxon>
        <taxon>Trichinellidae</taxon>
        <taxon>Trichinella</taxon>
    </lineage>
</organism>
<keyword evidence="3" id="KW-1185">Reference proteome</keyword>
<evidence type="ECO:0000313" key="3">
    <source>
        <dbReference type="Proteomes" id="UP000054995"/>
    </source>
</evidence>
<feature type="compositionally biased region" description="Acidic residues" evidence="1">
    <location>
        <begin position="1"/>
        <end position="12"/>
    </location>
</feature>
<protein>
    <submittedName>
        <fullName evidence="2">Uncharacterized protein</fullName>
    </submittedName>
</protein>
<feature type="region of interest" description="Disordered" evidence="1">
    <location>
        <begin position="1"/>
        <end position="21"/>
    </location>
</feature>
<dbReference type="Proteomes" id="UP000054995">
    <property type="component" value="Unassembled WGS sequence"/>
</dbReference>
<comment type="caution">
    <text evidence="2">The sequence shown here is derived from an EMBL/GenBank/DDBJ whole genome shotgun (WGS) entry which is preliminary data.</text>
</comment>
<reference evidence="2 3" key="1">
    <citation type="submission" date="2015-01" db="EMBL/GenBank/DDBJ databases">
        <title>Evolution of Trichinella species and genotypes.</title>
        <authorList>
            <person name="Korhonen P.K."/>
            <person name="Edoardo P."/>
            <person name="Giuseppe L.R."/>
            <person name="Gasser R.B."/>
        </authorList>
    </citation>
    <scope>NUCLEOTIDE SEQUENCE [LARGE SCALE GENOMIC DNA]</scope>
    <source>
        <strain evidence="2">ISS470</strain>
    </source>
</reference>
<proteinExistence type="predicted"/>
<name>A0A0V1FB54_TRIPS</name>
<evidence type="ECO:0000313" key="2">
    <source>
        <dbReference type="EMBL" id="KRY82991.1"/>
    </source>
</evidence>
<dbReference type="OrthoDB" id="10442096at2759"/>
<gene>
    <name evidence="2" type="ORF">T4D_15047</name>
</gene>
<dbReference type="EMBL" id="JYDT01000154">
    <property type="protein sequence ID" value="KRY82991.1"/>
    <property type="molecule type" value="Genomic_DNA"/>
</dbReference>
<dbReference type="AlphaFoldDB" id="A0A0V1FB54"/>
<sequence>MTDDDDDDDDDSGAGHDRTAAVRWRASDLHAGVSRSSAVLAKQRQPPATVEQNNYYKLDQSGRMWKMSFGSRLASCQRGWEKCLPSVKMATLYD</sequence>
<evidence type="ECO:0000256" key="1">
    <source>
        <dbReference type="SAM" id="MobiDB-lite"/>
    </source>
</evidence>
<accession>A0A0V1FB54</accession>